<evidence type="ECO:0000313" key="2">
    <source>
        <dbReference type="Proteomes" id="UP000298327"/>
    </source>
</evidence>
<name>A0A4Y9YI54_9AGAM</name>
<accession>A0A4Y9YI54</accession>
<keyword evidence="2" id="KW-1185">Reference proteome</keyword>
<protein>
    <submittedName>
        <fullName evidence="1">Uncharacterized protein</fullName>
    </submittedName>
</protein>
<dbReference type="EMBL" id="SEOQ01000553">
    <property type="protein sequence ID" value="TFY60619.1"/>
    <property type="molecule type" value="Genomic_DNA"/>
</dbReference>
<dbReference type="AlphaFoldDB" id="A0A4Y9YI54"/>
<organism evidence="1 2">
    <name type="scientific">Dentipellis fragilis</name>
    <dbReference type="NCBI Taxonomy" id="205917"/>
    <lineage>
        <taxon>Eukaryota</taxon>
        <taxon>Fungi</taxon>
        <taxon>Dikarya</taxon>
        <taxon>Basidiomycota</taxon>
        <taxon>Agaricomycotina</taxon>
        <taxon>Agaricomycetes</taxon>
        <taxon>Russulales</taxon>
        <taxon>Hericiaceae</taxon>
        <taxon>Dentipellis</taxon>
    </lineage>
</organism>
<evidence type="ECO:0000313" key="1">
    <source>
        <dbReference type="EMBL" id="TFY60619.1"/>
    </source>
</evidence>
<proteinExistence type="predicted"/>
<reference evidence="1 2" key="1">
    <citation type="submission" date="2019-02" db="EMBL/GenBank/DDBJ databases">
        <title>Genome sequencing of the rare red list fungi Dentipellis fragilis.</title>
        <authorList>
            <person name="Buettner E."/>
            <person name="Kellner H."/>
        </authorList>
    </citation>
    <scope>NUCLEOTIDE SEQUENCE [LARGE SCALE GENOMIC DNA]</scope>
    <source>
        <strain evidence="1 2">DSM 105465</strain>
    </source>
</reference>
<dbReference type="Proteomes" id="UP000298327">
    <property type="component" value="Unassembled WGS sequence"/>
</dbReference>
<sequence length="115" mass="12845">MVSISFGSSVALDSASSHFATFSLESRMSLVACPFPDPPGLDLHRLQFQIEHWDVPKWRREYICIVTAGFWETCHDSSAVVNPMPRMTAFSSLSELHLVPTHTLLSSEKHSLADI</sequence>
<gene>
    <name evidence="1" type="ORF">EVG20_g7352</name>
</gene>
<comment type="caution">
    <text evidence="1">The sequence shown here is derived from an EMBL/GenBank/DDBJ whole genome shotgun (WGS) entry which is preliminary data.</text>
</comment>